<dbReference type="Proteomes" id="UP000245370">
    <property type="component" value="Unassembled WGS sequence"/>
</dbReference>
<feature type="chain" id="PRO_5015687119" evidence="1">
    <location>
        <begin position="17"/>
        <end position="180"/>
    </location>
</feature>
<proteinExistence type="predicted"/>
<dbReference type="PROSITE" id="PS51257">
    <property type="entry name" value="PROKAR_LIPOPROTEIN"/>
    <property type="match status" value="1"/>
</dbReference>
<evidence type="ECO:0000313" key="2">
    <source>
        <dbReference type="EMBL" id="PWH86610.1"/>
    </source>
</evidence>
<gene>
    <name evidence="2" type="ORF">DIT68_05080</name>
</gene>
<sequence length="180" mass="20621">MKKYCLLFLLPLFLFACLKPKSEFNLKKYEYAQGEALIYENLSKNNKNSKWTILNNAGDELQYFEGANPNIVTGITLPDGVYTVRLNSHRNKNRASSTVEKDFLLKSYKHSLRINNYPNSTMEKEYAIYVDNQLIGQSNYAGSFSAKIPEGLRLVKLVSATQTQEGLYDMIENVSISFYK</sequence>
<dbReference type="AlphaFoldDB" id="A0A2U2XFT7"/>
<reference evidence="2 3" key="2">
    <citation type="submission" date="2018-05" db="EMBL/GenBank/DDBJ databases">
        <authorList>
            <person name="Lanie J.A."/>
            <person name="Ng W.-L."/>
            <person name="Kazmierczak K.M."/>
            <person name="Andrzejewski T.M."/>
            <person name="Davidsen T.M."/>
            <person name="Wayne K.J."/>
            <person name="Tettelin H."/>
            <person name="Glass J.I."/>
            <person name="Rusch D."/>
            <person name="Podicherti R."/>
            <person name="Tsui H.-C.T."/>
            <person name="Winkler M.E."/>
        </authorList>
    </citation>
    <scope>NUCLEOTIDE SEQUENCE [LARGE SCALE GENOMIC DNA]</scope>
    <source>
        <strain evidence="2 3">C305</strain>
    </source>
</reference>
<dbReference type="RefSeq" id="WP_109358722.1">
    <property type="nucleotide sequence ID" value="NZ_QFRJ01000002.1"/>
</dbReference>
<evidence type="ECO:0000313" key="3">
    <source>
        <dbReference type="Proteomes" id="UP000245370"/>
    </source>
</evidence>
<name>A0A2U2XFT7_9FLAO</name>
<organism evidence="2 3">
    <name type="scientific">Brumimicrobium oceani</name>
    <dbReference type="NCBI Taxonomy" id="2100725"/>
    <lineage>
        <taxon>Bacteria</taxon>
        <taxon>Pseudomonadati</taxon>
        <taxon>Bacteroidota</taxon>
        <taxon>Flavobacteriia</taxon>
        <taxon>Flavobacteriales</taxon>
        <taxon>Crocinitomicaceae</taxon>
        <taxon>Brumimicrobium</taxon>
    </lineage>
</organism>
<protein>
    <submittedName>
        <fullName evidence="2">Uncharacterized protein</fullName>
    </submittedName>
</protein>
<comment type="caution">
    <text evidence="2">The sequence shown here is derived from an EMBL/GenBank/DDBJ whole genome shotgun (WGS) entry which is preliminary data.</text>
</comment>
<reference evidence="2 3" key="1">
    <citation type="submission" date="2018-05" db="EMBL/GenBank/DDBJ databases">
        <title>Brumimicrobium oceani sp. nov., isolated from coastal sediment.</title>
        <authorList>
            <person name="Kou Y."/>
        </authorList>
    </citation>
    <scope>NUCLEOTIDE SEQUENCE [LARGE SCALE GENOMIC DNA]</scope>
    <source>
        <strain evidence="2 3">C305</strain>
    </source>
</reference>
<evidence type="ECO:0000256" key="1">
    <source>
        <dbReference type="SAM" id="SignalP"/>
    </source>
</evidence>
<keyword evidence="3" id="KW-1185">Reference proteome</keyword>
<keyword evidence="1" id="KW-0732">Signal</keyword>
<feature type="signal peptide" evidence="1">
    <location>
        <begin position="1"/>
        <end position="16"/>
    </location>
</feature>
<accession>A0A2U2XFT7</accession>
<dbReference type="EMBL" id="QFRJ01000002">
    <property type="protein sequence ID" value="PWH86610.1"/>
    <property type="molecule type" value="Genomic_DNA"/>
</dbReference>